<gene>
    <name evidence="1" type="ORF">OWV82_015457</name>
</gene>
<dbReference type="Proteomes" id="UP001164539">
    <property type="component" value="Chromosome 8"/>
</dbReference>
<comment type="caution">
    <text evidence="1">The sequence shown here is derived from an EMBL/GenBank/DDBJ whole genome shotgun (WGS) entry which is preliminary data.</text>
</comment>
<evidence type="ECO:0000313" key="2">
    <source>
        <dbReference type="Proteomes" id="UP001164539"/>
    </source>
</evidence>
<accession>A0ACC1XR50</accession>
<keyword evidence="2" id="KW-1185">Reference proteome</keyword>
<protein>
    <submittedName>
        <fullName evidence="1">Carbon catabolite repressor protein 4-like 3-like</fullName>
    </submittedName>
</protein>
<proteinExistence type="predicted"/>
<evidence type="ECO:0000313" key="1">
    <source>
        <dbReference type="EMBL" id="KAJ4713352.1"/>
    </source>
</evidence>
<sequence>MAFDSTSSSWFGRILPAATSTSTSSNGSYGYMCRHFIFFSSSSKPANTISSCSTGPSNSTSSSPSTRSYSRRWYNPLRHKPFDEASPEILRHWIDADPHPIASQERFTVVSYNILGDKNAFKHKDLYRNVPLQYMKWNHRKRLICKELIGWNPDIICMQEVDRYFDLLNVMEKAGYVGSYKRRTGDNVDGCAMFWKADKFRLLEHASIEFKQFGLRDNVAQLSAFETCFKKSRRVVIGNIHVLYNPSRGEVKLGQICFLSSRAQIIAEKWGNVPVVLAGDFNVTPQSAIYKFLSSSELNIKFYDRRDLSGQRSCHPAQVFGGRKEMSNPFTMMESFFWNSWTDEEVKVATGNAESDLAVHPLKLNSSYASVKGSRKTRDLHGEPLATSYHSKFFGTVDYLWYSNGLIPTRVLDTLPVDILRRTGGLPCKKLGSDHLALVSEFAFAEDINEGNNYMSTISDGSIPASGEDSA</sequence>
<organism evidence="1 2">
    <name type="scientific">Melia azedarach</name>
    <name type="common">Chinaberry tree</name>
    <dbReference type="NCBI Taxonomy" id="155640"/>
    <lineage>
        <taxon>Eukaryota</taxon>
        <taxon>Viridiplantae</taxon>
        <taxon>Streptophyta</taxon>
        <taxon>Embryophyta</taxon>
        <taxon>Tracheophyta</taxon>
        <taxon>Spermatophyta</taxon>
        <taxon>Magnoliopsida</taxon>
        <taxon>eudicotyledons</taxon>
        <taxon>Gunneridae</taxon>
        <taxon>Pentapetalae</taxon>
        <taxon>rosids</taxon>
        <taxon>malvids</taxon>
        <taxon>Sapindales</taxon>
        <taxon>Meliaceae</taxon>
        <taxon>Melia</taxon>
    </lineage>
</organism>
<name>A0ACC1XR50_MELAZ</name>
<reference evidence="1 2" key="1">
    <citation type="journal article" date="2023" name="Science">
        <title>Complex scaffold remodeling in plant triterpene biosynthesis.</title>
        <authorList>
            <person name="De La Pena R."/>
            <person name="Hodgson H."/>
            <person name="Liu J.C."/>
            <person name="Stephenson M.J."/>
            <person name="Martin A.C."/>
            <person name="Owen C."/>
            <person name="Harkess A."/>
            <person name="Leebens-Mack J."/>
            <person name="Jimenez L.E."/>
            <person name="Osbourn A."/>
            <person name="Sattely E.S."/>
        </authorList>
    </citation>
    <scope>NUCLEOTIDE SEQUENCE [LARGE SCALE GENOMIC DNA]</scope>
    <source>
        <strain evidence="2">cv. JPN11</strain>
        <tissue evidence="1">Leaf</tissue>
    </source>
</reference>
<dbReference type="EMBL" id="CM051401">
    <property type="protein sequence ID" value="KAJ4713352.1"/>
    <property type="molecule type" value="Genomic_DNA"/>
</dbReference>